<dbReference type="InterPro" id="IPR007015">
    <property type="entry name" value="DNA_pol_V/MYBBP1A"/>
</dbReference>
<dbReference type="GO" id="GO:0006355">
    <property type="term" value="P:regulation of DNA-templated transcription"/>
    <property type="evidence" value="ECO:0007669"/>
    <property type="project" value="InterPro"/>
</dbReference>
<feature type="compositionally biased region" description="Acidic residues" evidence="3">
    <location>
        <begin position="760"/>
        <end position="785"/>
    </location>
</feature>
<gene>
    <name evidence="4" type="ORF">DASC09_014030</name>
</gene>
<dbReference type="PANTHER" id="PTHR13213:SF2">
    <property type="entry name" value="MYB-BINDING PROTEIN 1A"/>
    <property type="match status" value="1"/>
</dbReference>
<keyword evidence="4" id="KW-0239">DNA-directed DNA polymerase</keyword>
<keyword evidence="5" id="KW-1185">Reference proteome</keyword>
<dbReference type="Proteomes" id="UP001360560">
    <property type="component" value="Unassembled WGS sequence"/>
</dbReference>
<reference evidence="4 5" key="1">
    <citation type="journal article" date="2023" name="Elife">
        <title>Identification of key yeast species and microbe-microbe interactions impacting larval growth of Drosophila in the wild.</title>
        <authorList>
            <person name="Mure A."/>
            <person name="Sugiura Y."/>
            <person name="Maeda R."/>
            <person name="Honda K."/>
            <person name="Sakurai N."/>
            <person name="Takahashi Y."/>
            <person name="Watada M."/>
            <person name="Katoh T."/>
            <person name="Gotoh A."/>
            <person name="Gotoh Y."/>
            <person name="Taniguchi I."/>
            <person name="Nakamura K."/>
            <person name="Hayashi T."/>
            <person name="Katayama T."/>
            <person name="Uemura T."/>
            <person name="Hattori Y."/>
        </authorList>
    </citation>
    <scope>NUCLEOTIDE SEQUENCE [LARGE SCALE GENOMIC DNA]</scope>
    <source>
        <strain evidence="4 5">SC-9</strain>
    </source>
</reference>
<keyword evidence="4" id="KW-0808">Transferase</keyword>
<name>A0AAV5QIV3_9ASCO</name>
<evidence type="ECO:0000256" key="2">
    <source>
        <dbReference type="ARBA" id="ARBA00023242"/>
    </source>
</evidence>
<comment type="caution">
    <text evidence="4">The sequence shown here is derived from an EMBL/GenBank/DDBJ whole genome shotgun (WGS) entry which is preliminary data.</text>
</comment>
<sequence>MVSTVSRDHYFSLASEIESERISGAISLIKELQAANEPKEWDYALSRLIKGLASPRAAARIGFSTALSEILNILQSEDKITVESYLQILNTQLNVIKSSKKGKDERANLFGHLFGLKSLVNSNLFFKAKNFDEVFHKFINEIIELSLSKSWIRESCFHTLFEFLGKLMPKLKDEQFIDVFKIISAKKLSLSTEGLSIYLLLHLHNKAHIFSKLNSINDWKSNNPMVKSNLHILAKTLKDIDASAGNDPEQQRDNKSKKDSTQKGAWSPNLHFVWPLIIRSVIHNDLQATESSNETIITKDSSNSKRRKTSDSKSSKKQKLASGAANNSEELIKIKEFWKIIINDSLFSLKASPERKYWGFKVFELFVNEISVSQKTATSDIDIIDKIDYLFTENFVRTLINQSGNSSRLLNGLVKKTLLNQFIIKKLSSKAENVPLCLALLRNFWFCPYSNMNFDTITGTKTTESLLNTIATFGSFDELVVISNTLLKVLEDPLSHLNNIEIQQIEKKSESSDAQKLIFIEKKQKWCVSQVSLLLKFYRVRWNANTNPHENVTVGEEIRNEWLDDIIKKLVLYGYFKPANEEEEQNEATYVVEVSNMISRKLGPLLLDLLPLKRVDNSSWLYTALKEARGIESRKSSKSKTSNIKYIPKIDIDQELQRVRSKNFKLLTKISQRKQQIIETDNKSASYNSTSKRATVVKKLSSFELIFSIVLLHFYSDIDAVADSVAILDEVSAAYKKFHLAEELSNDASDANDNYSNDSNNDEDDEDEDDDDDNEDDESNDEDESDRNTNGSDSIATGQTNESEEEFGSIDILLEIILGFVHQKSSLSKKLSLIVWETFVGDLRYRNFKSLYEILAVKENVEGQKKLFNTGDGDDNEEEDDDNEEEEEEDGEEEDSEEEDVDSESKDFLDVIDKKTTDELAKALKIPTKDGKIVENSDSESVSDDSSSFSSDDDDNDDDDDDDNDLDGDAGDNDDDDNSSDEESMDDEQMMAIDSQLSMIFKQRQSALNANHSKSGTKRHEAKIEAQENMVFFKNRILDLLDIYVEKLVKSSSTSGSMNDEWYVCLSMASPLLDLMGLTLNGDLRDKAHKLLKKLVKVKVVLSKDHLGEPTEEGEEWFVNVDSLFNMLGSIHEEIGDASTAALFAAYSQYSLYLSKILIGYDSNNVDKVVDVYTESMKQWIKSKNSKINGSMFFDLINYFSSFKQK</sequence>
<evidence type="ECO:0000313" key="4">
    <source>
        <dbReference type="EMBL" id="GMM34078.1"/>
    </source>
</evidence>
<feature type="compositionally biased region" description="Basic and acidic residues" evidence="3">
    <location>
        <begin position="249"/>
        <end position="261"/>
    </location>
</feature>
<dbReference type="AlphaFoldDB" id="A0AAV5QIV3"/>
<feature type="region of interest" description="Disordered" evidence="3">
    <location>
        <begin position="297"/>
        <end position="321"/>
    </location>
</feature>
<dbReference type="PANTHER" id="PTHR13213">
    <property type="entry name" value="MYB-BINDING PROTEIN 1A FAMILY MEMBER"/>
    <property type="match status" value="1"/>
</dbReference>
<dbReference type="GeneID" id="90072057"/>
<dbReference type="EMBL" id="BTFZ01000002">
    <property type="protein sequence ID" value="GMM34078.1"/>
    <property type="molecule type" value="Genomic_DNA"/>
</dbReference>
<feature type="compositionally biased region" description="Low complexity" evidence="3">
    <location>
        <begin position="747"/>
        <end position="759"/>
    </location>
</feature>
<comment type="subcellular location">
    <subcellularLocation>
        <location evidence="1">Nucleus</location>
    </subcellularLocation>
</comment>
<dbReference type="Pfam" id="PF04931">
    <property type="entry name" value="DNA_pol_phi"/>
    <property type="match status" value="2"/>
</dbReference>
<keyword evidence="2" id="KW-0539">Nucleus</keyword>
<accession>A0AAV5QIV3</accession>
<dbReference type="GO" id="GO:0000182">
    <property type="term" value="F:rDNA binding"/>
    <property type="evidence" value="ECO:0007669"/>
    <property type="project" value="TreeGrafter"/>
</dbReference>
<dbReference type="RefSeq" id="XP_064851078.1">
    <property type="nucleotide sequence ID" value="XM_064995006.1"/>
</dbReference>
<evidence type="ECO:0000256" key="3">
    <source>
        <dbReference type="SAM" id="MobiDB-lite"/>
    </source>
</evidence>
<feature type="region of interest" description="Disordered" evidence="3">
    <location>
        <begin position="747"/>
        <end position="804"/>
    </location>
</feature>
<feature type="compositionally biased region" description="Acidic residues" evidence="3">
    <location>
        <begin position="872"/>
        <end position="902"/>
    </location>
</feature>
<feature type="compositionally biased region" description="Acidic residues" evidence="3">
    <location>
        <begin position="951"/>
        <end position="986"/>
    </location>
</feature>
<feature type="region of interest" description="Disordered" evidence="3">
    <location>
        <begin position="931"/>
        <end position="986"/>
    </location>
</feature>
<organism evidence="4 5">
    <name type="scientific">Saccharomycopsis crataegensis</name>
    <dbReference type="NCBI Taxonomy" id="43959"/>
    <lineage>
        <taxon>Eukaryota</taxon>
        <taxon>Fungi</taxon>
        <taxon>Dikarya</taxon>
        <taxon>Ascomycota</taxon>
        <taxon>Saccharomycotina</taxon>
        <taxon>Saccharomycetes</taxon>
        <taxon>Saccharomycopsidaceae</taxon>
        <taxon>Saccharomycopsis</taxon>
    </lineage>
</organism>
<proteinExistence type="predicted"/>
<keyword evidence="4" id="KW-0548">Nucleotidyltransferase</keyword>
<feature type="compositionally biased region" description="Polar residues" evidence="3">
    <location>
        <begin position="788"/>
        <end position="801"/>
    </location>
</feature>
<dbReference type="GO" id="GO:0005730">
    <property type="term" value="C:nucleolus"/>
    <property type="evidence" value="ECO:0007669"/>
    <property type="project" value="InterPro"/>
</dbReference>
<evidence type="ECO:0000313" key="5">
    <source>
        <dbReference type="Proteomes" id="UP001360560"/>
    </source>
</evidence>
<dbReference type="GO" id="GO:0003887">
    <property type="term" value="F:DNA-directed DNA polymerase activity"/>
    <property type="evidence" value="ECO:0007669"/>
    <property type="project" value="UniProtKB-KW"/>
</dbReference>
<feature type="region of interest" description="Disordered" evidence="3">
    <location>
        <begin position="243"/>
        <end position="264"/>
    </location>
</feature>
<evidence type="ECO:0000256" key="1">
    <source>
        <dbReference type="ARBA" id="ARBA00004123"/>
    </source>
</evidence>
<feature type="region of interest" description="Disordered" evidence="3">
    <location>
        <begin position="866"/>
        <end position="908"/>
    </location>
</feature>
<protein>
    <submittedName>
        <fullName evidence="4">DNA-directed DNA polymerase</fullName>
    </submittedName>
</protein>